<dbReference type="Proteomes" id="UP000521872">
    <property type="component" value="Unassembled WGS sequence"/>
</dbReference>
<sequence>MPQRKAQPYIPVEVVEAVMDHFQKDKKTLKVCSRVAREWLPRSRYHLLGTIRVLPGNYRGLLSILNSPRSYFTVYVRSIGIVNPGNKDSSWVNDVMPALAKHFGSITEIVLGGLSWRQLTEQSTKYLCTAFRKSKSIMLLDCYFVRFSDIAELACSSDLAESIHIVLCKVDSTGGYPSPDLTISPNLRQVNIDTSPPSFVTWLSSQKPLRLEKLTVDAVTPTNITGMKSIISHSGSSLKYLRFGLDDDFLQLETQPHLDLSQNTYLEEFHLTLAFPNPFSIYVGLASTINLSFLVPLFSSIFSSSLQELTLRISVGSPDDLKVIDWHAIDELASERPWGRSLKRLHVELTEMVPGNEPQDFMEEAELIIYRGLNDIAKRGRLNVKYRPMRRQNLFM</sequence>
<gene>
    <name evidence="1" type="ORF">D9613_008652</name>
</gene>
<protein>
    <submittedName>
        <fullName evidence="1">Uncharacterized protein</fullName>
    </submittedName>
</protein>
<comment type="caution">
    <text evidence="1">The sequence shown here is derived from an EMBL/GenBank/DDBJ whole genome shotgun (WGS) entry which is preliminary data.</text>
</comment>
<organism evidence="1 2">
    <name type="scientific">Agrocybe pediades</name>
    <dbReference type="NCBI Taxonomy" id="84607"/>
    <lineage>
        <taxon>Eukaryota</taxon>
        <taxon>Fungi</taxon>
        <taxon>Dikarya</taxon>
        <taxon>Basidiomycota</taxon>
        <taxon>Agaricomycotina</taxon>
        <taxon>Agaricomycetes</taxon>
        <taxon>Agaricomycetidae</taxon>
        <taxon>Agaricales</taxon>
        <taxon>Agaricineae</taxon>
        <taxon>Strophariaceae</taxon>
        <taxon>Agrocybe</taxon>
    </lineage>
</organism>
<dbReference type="SUPFAM" id="SSF52047">
    <property type="entry name" value="RNI-like"/>
    <property type="match status" value="1"/>
</dbReference>
<dbReference type="EMBL" id="JAACJL010000031">
    <property type="protein sequence ID" value="KAF4616430.1"/>
    <property type="molecule type" value="Genomic_DNA"/>
</dbReference>
<evidence type="ECO:0000313" key="2">
    <source>
        <dbReference type="Proteomes" id="UP000521872"/>
    </source>
</evidence>
<evidence type="ECO:0000313" key="1">
    <source>
        <dbReference type="EMBL" id="KAF4616430.1"/>
    </source>
</evidence>
<dbReference type="AlphaFoldDB" id="A0A8H4QS67"/>
<keyword evidence="2" id="KW-1185">Reference proteome</keyword>
<reference evidence="1 2" key="1">
    <citation type="submission" date="2019-12" db="EMBL/GenBank/DDBJ databases">
        <authorList>
            <person name="Floudas D."/>
            <person name="Bentzer J."/>
            <person name="Ahren D."/>
            <person name="Johansson T."/>
            <person name="Persson P."/>
            <person name="Tunlid A."/>
        </authorList>
    </citation>
    <scope>NUCLEOTIDE SEQUENCE [LARGE SCALE GENOMIC DNA]</scope>
    <source>
        <strain evidence="1 2">CBS 102.39</strain>
    </source>
</reference>
<dbReference type="InterPro" id="IPR032675">
    <property type="entry name" value="LRR_dom_sf"/>
</dbReference>
<name>A0A8H4QS67_9AGAR</name>
<proteinExistence type="predicted"/>
<dbReference type="Gene3D" id="3.80.10.10">
    <property type="entry name" value="Ribonuclease Inhibitor"/>
    <property type="match status" value="1"/>
</dbReference>
<accession>A0A8H4QS67</accession>